<dbReference type="Proteomes" id="UP000032180">
    <property type="component" value="Chromosome 11"/>
</dbReference>
<proteinExistence type="predicted"/>
<dbReference type="HOGENOM" id="CLU_454459_0_0_1"/>
<protein>
    <recommendedName>
        <fullName evidence="3">DUF1618 domain-containing protein</fullName>
    </recommendedName>
</protein>
<reference evidence="1" key="3">
    <citation type="submission" date="2015-04" db="UniProtKB">
        <authorList>
            <consortium name="EnsemblPlants"/>
        </authorList>
    </citation>
    <scope>IDENTIFICATION</scope>
</reference>
<dbReference type="Gramene" id="LPERR11G04180.1">
    <property type="protein sequence ID" value="LPERR11G04180.1"/>
    <property type="gene ID" value="LPERR11G04180"/>
</dbReference>
<reference evidence="1 2" key="1">
    <citation type="submission" date="2012-08" db="EMBL/GenBank/DDBJ databases">
        <title>Oryza genome evolution.</title>
        <authorList>
            <person name="Wing R.A."/>
        </authorList>
    </citation>
    <scope>NUCLEOTIDE SEQUENCE</scope>
</reference>
<reference evidence="2" key="2">
    <citation type="submission" date="2013-12" db="EMBL/GenBank/DDBJ databases">
        <authorList>
            <person name="Yu Y."/>
            <person name="Lee S."/>
            <person name="de Baynast K."/>
            <person name="Wissotski M."/>
            <person name="Liu L."/>
            <person name="Talag J."/>
            <person name="Goicoechea J."/>
            <person name="Angelova A."/>
            <person name="Jetty R."/>
            <person name="Kudrna D."/>
            <person name="Golser W."/>
            <person name="Rivera L."/>
            <person name="Zhang J."/>
            <person name="Wing R."/>
        </authorList>
    </citation>
    <scope>NUCLEOTIDE SEQUENCE</scope>
</reference>
<evidence type="ECO:0008006" key="3">
    <source>
        <dbReference type="Google" id="ProtNLM"/>
    </source>
</evidence>
<keyword evidence="2" id="KW-1185">Reference proteome</keyword>
<name>A0A0D9XPM8_9ORYZ</name>
<evidence type="ECO:0000313" key="1">
    <source>
        <dbReference type="EnsemblPlants" id="LPERR11G04180.1"/>
    </source>
</evidence>
<organism evidence="1 2">
    <name type="scientific">Leersia perrieri</name>
    <dbReference type="NCBI Taxonomy" id="77586"/>
    <lineage>
        <taxon>Eukaryota</taxon>
        <taxon>Viridiplantae</taxon>
        <taxon>Streptophyta</taxon>
        <taxon>Embryophyta</taxon>
        <taxon>Tracheophyta</taxon>
        <taxon>Spermatophyta</taxon>
        <taxon>Magnoliopsida</taxon>
        <taxon>Liliopsida</taxon>
        <taxon>Poales</taxon>
        <taxon>Poaceae</taxon>
        <taxon>BOP clade</taxon>
        <taxon>Oryzoideae</taxon>
        <taxon>Oryzeae</taxon>
        <taxon>Oryzinae</taxon>
        <taxon>Leersia</taxon>
    </lineage>
</organism>
<dbReference type="EnsemblPlants" id="LPERR11G04180.1">
    <property type="protein sequence ID" value="LPERR11G04180.1"/>
    <property type="gene ID" value="LPERR11G04180"/>
</dbReference>
<evidence type="ECO:0000313" key="2">
    <source>
        <dbReference type="Proteomes" id="UP000032180"/>
    </source>
</evidence>
<accession>A0A0D9XPM8</accession>
<dbReference type="PANTHER" id="PTHR33074:SF76">
    <property type="entry name" value="OS11G0569701 PROTEIN"/>
    <property type="match status" value="1"/>
</dbReference>
<dbReference type="AlphaFoldDB" id="A0A0D9XPM8"/>
<sequence>METQSTATATAAAALAGVPPATLGGGDGGRCYPRWVMLNRRVYGNEDPSSSSSTAAAADITEAAALSSDIHHVVRVSSFAAPPVPSHARLHFSPPLVSRPPSDPYLSVVAAHGDSVLLELCFEANCRRYVRDYFVYSAGAGDPPRPSLSLSLLPNYWTKDDGDDRLLPQILDEKTTGLVCRRRRGEDDVEELVVANLIAMNINHAVAEAELPVLRSGELGVTRTPVIMINDGNKLTGSWETAMVVPLGDRFPCWWTSYYDNYLASKISSYFTSSDDGISFRNSATKPAAAIDNVATKDIIISGSSQPARSTYDHSFAKSLNMLALSSPEEILAALQEIPGLSRDDLLKAYSMLCHDNGRRFRSFLGLPMSLRMPWLLMEIKASEACSVCCAVHVEQIGYPRWVMLEHEVENHGNKRPIRRPLSILDVSTEAFSVSSGGQLLRVSFFLRAPPSSSRVCFDCFPHTDGRGVNDWARLRILAAHADSLLLDFCSSLSRGPRGNIYDARKTTGLLVRHGDDDGENDLVVADLAMVEGPRLKDAKLVILRSGEWSITRAPVVHFNDEPLPAWTTHAVIPVGDRPLCWVDLYRGVIVCDVFDEIPQL</sequence>
<dbReference type="PANTHER" id="PTHR33074">
    <property type="entry name" value="EXPRESSED PROTEIN-RELATED"/>
    <property type="match status" value="1"/>
</dbReference>